<evidence type="ECO:0000256" key="1">
    <source>
        <dbReference type="ARBA" id="ARBA00022737"/>
    </source>
</evidence>
<evidence type="ECO:0000256" key="2">
    <source>
        <dbReference type="ARBA" id="ARBA00022803"/>
    </source>
</evidence>
<feature type="chain" id="PRO_5046047672" evidence="4">
    <location>
        <begin position="33"/>
        <end position="586"/>
    </location>
</feature>
<feature type="repeat" description="TPR" evidence="3">
    <location>
        <begin position="532"/>
        <end position="565"/>
    </location>
</feature>
<dbReference type="InterPro" id="IPR011990">
    <property type="entry name" value="TPR-like_helical_dom_sf"/>
</dbReference>
<feature type="repeat" description="TPR" evidence="3">
    <location>
        <begin position="498"/>
        <end position="531"/>
    </location>
</feature>
<keyword evidence="4" id="KW-0732">Signal</keyword>
<gene>
    <name evidence="5" type="ORF">ACFSNB_09580</name>
</gene>
<protein>
    <submittedName>
        <fullName evidence="5">Tetratricopeptide repeat protein</fullName>
    </submittedName>
</protein>
<evidence type="ECO:0000313" key="5">
    <source>
        <dbReference type="EMBL" id="MFD2234057.1"/>
    </source>
</evidence>
<dbReference type="PANTHER" id="PTHR45586:SF16">
    <property type="entry name" value="DOMAIN PROTEIN, PUTATIVE-RELATED"/>
    <property type="match status" value="1"/>
</dbReference>
<dbReference type="InterPro" id="IPR011717">
    <property type="entry name" value="TPR-4"/>
</dbReference>
<reference evidence="6" key="1">
    <citation type="journal article" date="2019" name="Int. J. Syst. Evol. Microbiol.">
        <title>The Global Catalogue of Microorganisms (GCM) 10K type strain sequencing project: providing services to taxonomists for standard genome sequencing and annotation.</title>
        <authorList>
            <consortium name="The Broad Institute Genomics Platform"/>
            <consortium name="The Broad Institute Genome Sequencing Center for Infectious Disease"/>
            <person name="Wu L."/>
            <person name="Ma J."/>
        </authorList>
    </citation>
    <scope>NUCLEOTIDE SEQUENCE [LARGE SCALE GENOMIC DNA]</scope>
    <source>
        <strain evidence="6">KCTC 15012</strain>
    </source>
</reference>
<feature type="repeat" description="TPR" evidence="3">
    <location>
        <begin position="429"/>
        <end position="462"/>
    </location>
</feature>
<evidence type="ECO:0000313" key="6">
    <source>
        <dbReference type="Proteomes" id="UP001597296"/>
    </source>
</evidence>
<dbReference type="Proteomes" id="UP001597296">
    <property type="component" value="Unassembled WGS sequence"/>
</dbReference>
<comment type="caution">
    <text evidence="5">The sequence shown here is derived from an EMBL/GenBank/DDBJ whole genome shotgun (WGS) entry which is preliminary data.</text>
</comment>
<dbReference type="Gene3D" id="1.25.40.10">
    <property type="entry name" value="Tetratricopeptide repeat domain"/>
    <property type="match status" value="3"/>
</dbReference>
<proteinExistence type="predicted"/>
<evidence type="ECO:0000256" key="3">
    <source>
        <dbReference type="PROSITE-ProRule" id="PRU00339"/>
    </source>
</evidence>
<evidence type="ECO:0000256" key="4">
    <source>
        <dbReference type="SAM" id="SignalP"/>
    </source>
</evidence>
<organism evidence="5 6">
    <name type="scientific">Phaeospirillum tilakii</name>
    <dbReference type="NCBI Taxonomy" id="741673"/>
    <lineage>
        <taxon>Bacteria</taxon>
        <taxon>Pseudomonadati</taxon>
        <taxon>Pseudomonadota</taxon>
        <taxon>Alphaproteobacteria</taxon>
        <taxon>Rhodospirillales</taxon>
        <taxon>Rhodospirillaceae</taxon>
        <taxon>Phaeospirillum</taxon>
    </lineage>
</organism>
<name>A0ABW5CCE7_9PROT</name>
<dbReference type="Pfam" id="PF13432">
    <property type="entry name" value="TPR_16"/>
    <property type="match status" value="3"/>
</dbReference>
<dbReference type="PANTHER" id="PTHR45586">
    <property type="entry name" value="TPR REPEAT-CONTAINING PROTEIN PA4667"/>
    <property type="match status" value="1"/>
</dbReference>
<dbReference type="SUPFAM" id="SSF48452">
    <property type="entry name" value="TPR-like"/>
    <property type="match status" value="2"/>
</dbReference>
<dbReference type="InterPro" id="IPR051012">
    <property type="entry name" value="CellSynth/LPSAsmb/PSIAsmb"/>
</dbReference>
<dbReference type="RefSeq" id="WP_377315954.1">
    <property type="nucleotide sequence ID" value="NZ_JBHUIY010000016.1"/>
</dbReference>
<dbReference type="Pfam" id="PF07721">
    <property type="entry name" value="TPR_4"/>
    <property type="match status" value="2"/>
</dbReference>
<dbReference type="SMART" id="SM00028">
    <property type="entry name" value="TPR"/>
    <property type="match status" value="7"/>
</dbReference>
<keyword evidence="1" id="KW-0677">Repeat</keyword>
<keyword evidence="2 3" id="KW-0802">TPR repeat</keyword>
<dbReference type="EMBL" id="JBHUIY010000016">
    <property type="protein sequence ID" value="MFD2234057.1"/>
    <property type="molecule type" value="Genomic_DNA"/>
</dbReference>
<dbReference type="PROSITE" id="PS50005">
    <property type="entry name" value="TPR"/>
    <property type="match status" value="3"/>
</dbReference>
<feature type="signal peptide" evidence="4">
    <location>
        <begin position="1"/>
        <end position="32"/>
    </location>
</feature>
<sequence>MRERRLSPPPLALALALALAGVGLTTCVPGPAAPPDPAADAAASGAPAAVPGQPGGLAAYLAGRFAEAHGDTRAAARLLAIAAAADRDNTDLQRLAFTLLLAEGRLDEAAPMAERLLRIDEEAPLPAILLGARAAEAGQYDEAERRFDALPRKGLNAFIAPLLLAWAEAGRGDTEGALRLLKVGGTVKAFAPVFELHAALIADLADRPEQAEAHFRTALEGQNTLRAIEAAGAFYQRTGRTETARALYRKYHAEQPDRSLFDGDRALAAGAKAPRVVDGPRAGLAEALFDTASLARQSGAQDLALVFARLALDLRPNFPLCQLLLADVLSRQGRLDEAEPVFLAIDPSSLAADYARLRLAVNLDEAGRTDAAVAELRRLVEARPDSYDAAMTLGDVLRGHKRFAEAAEAYDIALTRAAAGHEAANPQLWPLYYARGIALERSGQWPRAEADFLEALKLKPDQPDVLNYLGYSWVDQGSNLEEGRSLLERAVRQRPNDGAIVDSLGWALFRLGDYAGAVRHLERAAELKPEDPTINEHLGDALWRIGRTEEARFQWQRALTLNPEPEQLEPLKAKALSGQLPPLTVK</sequence>
<dbReference type="InterPro" id="IPR019734">
    <property type="entry name" value="TPR_rpt"/>
</dbReference>
<keyword evidence="6" id="KW-1185">Reference proteome</keyword>
<accession>A0ABW5CCE7</accession>